<accession>A0A917TN74</accession>
<dbReference type="InterPro" id="IPR003961">
    <property type="entry name" value="FN3_dom"/>
</dbReference>
<dbReference type="RefSeq" id="WP_190250798.1">
    <property type="nucleotide sequence ID" value="NZ_BMPI01000014.1"/>
</dbReference>
<keyword evidence="2" id="KW-0119">Carbohydrate metabolism</keyword>
<comment type="caution">
    <text evidence="8">The sequence shown here is derived from an EMBL/GenBank/DDBJ whole genome shotgun (WGS) entry which is preliminary data.</text>
</comment>
<dbReference type="GO" id="GO:0016020">
    <property type="term" value="C:membrane"/>
    <property type="evidence" value="ECO:0007669"/>
    <property type="project" value="UniProtKB-SubCell"/>
</dbReference>
<dbReference type="InterPro" id="IPR013783">
    <property type="entry name" value="Ig-like_fold"/>
</dbReference>
<dbReference type="CDD" id="cd00063">
    <property type="entry name" value="FN3"/>
    <property type="match status" value="2"/>
</dbReference>
<evidence type="ECO:0000256" key="2">
    <source>
        <dbReference type="ARBA" id="ARBA00023277"/>
    </source>
</evidence>
<organism evidence="8 9">
    <name type="scientific">Dactylosporangium sucinum</name>
    <dbReference type="NCBI Taxonomy" id="1424081"/>
    <lineage>
        <taxon>Bacteria</taxon>
        <taxon>Bacillati</taxon>
        <taxon>Actinomycetota</taxon>
        <taxon>Actinomycetes</taxon>
        <taxon>Micromonosporales</taxon>
        <taxon>Micromonosporaceae</taxon>
        <taxon>Dactylosporangium</taxon>
    </lineage>
</organism>
<dbReference type="Pfam" id="PF00041">
    <property type="entry name" value="fn3"/>
    <property type="match status" value="1"/>
</dbReference>
<feature type="region of interest" description="Disordered" evidence="5">
    <location>
        <begin position="32"/>
        <end position="64"/>
    </location>
</feature>
<evidence type="ECO:0000256" key="5">
    <source>
        <dbReference type="SAM" id="MobiDB-lite"/>
    </source>
</evidence>
<dbReference type="InterPro" id="IPR008965">
    <property type="entry name" value="CBM2/CBM3_carb-bd_dom_sf"/>
</dbReference>
<keyword evidence="4" id="KW-0624">Polysaccharide degradation</keyword>
<dbReference type="EMBL" id="BMPI01000014">
    <property type="protein sequence ID" value="GGM29894.1"/>
    <property type="molecule type" value="Genomic_DNA"/>
</dbReference>
<dbReference type="InterPro" id="IPR036116">
    <property type="entry name" value="FN3_sf"/>
</dbReference>
<feature type="compositionally biased region" description="Polar residues" evidence="5">
    <location>
        <begin position="164"/>
        <end position="177"/>
    </location>
</feature>
<keyword evidence="9" id="KW-1185">Reference proteome</keyword>
<evidence type="ECO:0000256" key="3">
    <source>
        <dbReference type="ARBA" id="ARBA00023295"/>
    </source>
</evidence>
<dbReference type="SUPFAM" id="SSF49384">
    <property type="entry name" value="Carbohydrate-binding domain"/>
    <property type="match status" value="1"/>
</dbReference>
<gene>
    <name evidence="8" type="ORF">GCM10007977_033980</name>
</gene>
<name>A0A917TN74_9ACTN</name>
<evidence type="ECO:0000313" key="8">
    <source>
        <dbReference type="EMBL" id="GGM29894.1"/>
    </source>
</evidence>
<sequence>MRTHPVLRRLAPVAAFALLAVGLVAAGGGRGGGMAAASTPAPPIPSVSTPGTSPFPPSKPGNVRATATATSVTLSWTASSPGCCAVEGYTITYNQAFNDIMWLQQAGNVTTVTIAANIRPAQQYTFRVTAHDGLGHNSLGSDPVTVVTPASDSGPDTVPPGTPANLQAGPSSGTSVALSWSPSTDNVAVTGYDVYRFDGLFVSTLLATVSGTTYTASLAGSRNQFYVRARDAAGNVSIASNIVLVTGPTTSPPASSSPPPPALSCRVTFAFTAQWATGFVAGITLANTGTTPIVDWVLTFTFNGEERIIQAWNTTATQAGRSVTAAAASWNRTIPPGGTVQLGFTGAATGTLTPPADFSVNGVRCAS</sequence>
<dbReference type="InterPro" id="IPR018366">
    <property type="entry name" value="CBM2_CS"/>
</dbReference>
<evidence type="ECO:0000256" key="4">
    <source>
        <dbReference type="ARBA" id="ARBA00023326"/>
    </source>
</evidence>
<dbReference type="GO" id="GO:0030247">
    <property type="term" value="F:polysaccharide binding"/>
    <property type="evidence" value="ECO:0007669"/>
    <property type="project" value="UniProtKB-UniRule"/>
</dbReference>
<keyword evidence="3" id="KW-0326">Glycosidase</keyword>
<evidence type="ECO:0000259" key="7">
    <source>
        <dbReference type="PROSITE" id="PS51173"/>
    </source>
</evidence>
<feature type="domain" description="Fibronectin type-III" evidence="6">
    <location>
        <begin position="56"/>
        <end position="151"/>
    </location>
</feature>
<evidence type="ECO:0000259" key="6">
    <source>
        <dbReference type="PROSITE" id="PS50853"/>
    </source>
</evidence>
<dbReference type="Pfam" id="PF00553">
    <property type="entry name" value="CBM_2"/>
    <property type="match status" value="1"/>
</dbReference>
<dbReference type="SUPFAM" id="SSF49265">
    <property type="entry name" value="Fibronectin type III"/>
    <property type="match status" value="1"/>
</dbReference>
<dbReference type="PANTHER" id="PTHR46957:SF3">
    <property type="entry name" value="CYTOKINE RECEPTOR"/>
    <property type="match status" value="1"/>
</dbReference>
<dbReference type="PANTHER" id="PTHR46957">
    <property type="entry name" value="CYTOKINE RECEPTOR"/>
    <property type="match status" value="1"/>
</dbReference>
<dbReference type="AlphaFoldDB" id="A0A917TN74"/>
<evidence type="ECO:0000313" key="9">
    <source>
        <dbReference type="Proteomes" id="UP000642070"/>
    </source>
</evidence>
<protein>
    <submittedName>
        <fullName evidence="8">Uncharacterized protein</fullName>
    </submittedName>
</protein>
<dbReference type="SMART" id="SM00637">
    <property type="entry name" value="CBD_II"/>
    <property type="match status" value="1"/>
</dbReference>
<proteinExistence type="predicted"/>
<dbReference type="InterPro" id="IPR050713">
    <property type="entry name" value="RTP_Phos/Ushers"/>
</dbReference>
<dbReference type="Gene3D" id="2.60.40.290">
    <property type="match status" value="1"/>
</dbReference>
<feature type="domain" description="CBM2" evidence="7">
    <location>
        <begin position="258"/>
        <end position="367"/>
    </location>
</feature>
<dbReference type="SMART" id="SM00060">
    <property type="entry name" value="FN3"/>
    <property type="match status" value="2"/>
</dbReference>
<dbReference type="GO" id="GO:0004553">
    <property type="term" value="F:hydrolase activity, hydrolyzing O-glycosyl compounds"/>
    <property type="evidence" value="ECO:0007669"/>
    <property type="project" value="InterPro"/>
</dbReference>
<reference evidence="8" key="1">
    <citation type="journal article" date="2014" name="Int. J. Syst. Evol. Microbiol.">
        <title>Complete genome sequence of Corynebacterium casei LMG S-19264T (=DSM 44701T), isolated from a smear-ripened cheese.</title>
        <authorList>
            <consortium name="US DOE Joint Genome Institute (JGI-PGF)"/>
            <person name="Walter F."/>
            <person name="Albersmeier A."/>
            <person name="Kalinowski J."/>
            <person name="Ruckert C."/>
        </authorList>
    </citation>
    <scope>NUCLEOTIDE SEQUENCE</scope>
    <source>
        <strain evidence="8">JCM 19831</strain>
    </source>
</reference>
<dbReference type="InterPro" id="IPR001919">
    <property type="entry name" value="CBD2"/>
</dbReference>
<dbReference type="Gene3D" id="2.60.40.10">
    <property type="entry name" value="Immunoglobulins"/>
    <property type="match status" value="2"/>
</dbReference>
<dbReference type="PROSITE" id="PS50853">
    <property type="entry name" value="FN3"/>
    <property type="match status" value="2"/>
</dbReference>
<dbReference type="Proteomes" id="UP000642070">
    <property type="component" value="Unassembled WGS sequence"/>
</dbReference>
<feature type="domain" description="Fibronectin type-III" evidence="6">
    <location>
        <begin position="162"/>
        <end position="253"/>
    </location>
</feature>
<keyword evidence="1" id="KW-0378">Hydrolase</keyword>
<dbReference type="InterPro" id="IPR012291">
    <property type="entry name" value="CBM2_carb-bd_dom_sf"/>
</dbReference>
<evidence type="ECO:0000256" key="1">
    <source>
        <dbReference type="ARBA" id="ARBA00022801"/>
    </source>
</evidence>
<dbReference type="GO" id="GO:0000272">
    <property type="term" value="P:polysaccharide catabolic process"/>
    <property type="evidence" value="ECO:0007669"/>
    <property type="project" value="UniProtKB-KW"/>
</dbReference>
<feature type="region of interest" description="Disordered" evidence="5">
    <location>
        <begin position="147"/>
        <end position="177"/>
    </location>
</feature>
<dbReference type="PROSITE" id="PS51173">
    <property type="entry name" value="CBM2"/>
    <property type="match status" value="1"/>
</dbReference>
<reference evidence="8" key="2">
    <citation type="submission" date="2020-09" db="EMBL/GenBank/DDBJ databases">
        <authorList>
            <person name="Sun Q."/>
            <person name="Ohkuma M."/>
        </authorList>
    </citation>
    <scope>NUCLEOTIDE SEQUENCE</scope>
    <source>
        <strain evidence="8">JCM 19831</strain>
    </source>
</reference>
<dbReference type="PROSITE" id="PS00561">
    <property type="entry name" value="CBM2_A"/>
    <property type="match status" value="1"/>
</dbReference>